<dbReference type="EMBL" id="CAUYUJ010000533">
    <property type="protein sequence ID" value="CAK0791172.1"/>
    <property type="molecule type" value="Genomic_DNA"/>
</dbReference>
<evidence type="ECO:0000256" key="1">
    <source>
        <dbReference type="SAM" id="MobiDB-lite"/>
    </source>
</evidence>
<dbReference type="PROSITE" id="PS50994">
    <property type="entry name" value="INTEGRASE"/>
    <property type="match status" value="1"/>
</dbReference>
<feature type="region of interest" description="Disordered" evidence="1">
    <location>
        <begin position="1065"/>
        <end position="1090"/>
    </location>
</feature>
<evidence type="ECO:0000313" key="3">
    <source>
        <dbReference type="EMBL" id="CAK0791172.1"/>
    </source>
</evidence>
<evidence type="ECO:0000259" key="2">
    <source>
        <dbReference type="PROSITE" id="PS50994"/>
    </source>
</evidence>
<feature type="region of interest" description="Disordered" evidence="1">
    <location>
        <begin position="1354"/>
        <end position="1383"/>
    </location>
</feature>
<accession>A0ABN9PFJ7</accession>
<dbReference type="InterPro" id="IPR001584">
    <property type="entry name" value="Integrase_cat-core"/>
</dbReference>
<proteinExistence type="predicted"/>
<feature type="compositionally biased region" description="Low complexity" evidence="1">
    <location>
        <begin position="702"/>
        <end position="716"/>
    </location>
</feature>
<feature type="region of interest" description="Disordered" evidence="1">
    <location>
        <begin position="197"/>
        <end position="219"/>
    </location>
</feature>
<feature type="region of interest" description="Disordered" evidence="1">
    <location>
        <begin position="563"/>
        <end position="593"/>
    </location>
</feature>
<name>A0ABN9PFJ7_9DINO</name>
<gene>
    <name evidence="3" type="ORF">PCOR1329_LOCUS2141</name>
</gene>
<dbReference type="Gene3D" id="3.30.420.10">
    <property type="entry name" value="Ribonuclease H-like superfamily/Ribonuclease H"/>
    <property type="match status" value="1"/>
</dbReference>
<feature type="compositionally biased region" description="Basic and acidic residues" evidence="1">
    <location>
        <begin position="1355"/>
        <end position="1371"/>
    </location>
</feature>
<feature type="compositionally biased region" description="Acidic residues" evidence="1">
    <location>
        <begin position="200"/>
        <end position="212"/>
    </location>
</feature>
<evidence type="ECO:0000313" key="4">
    <source>
        <dbReference type="Proteomes" id="UP001189429"/>
    </source>
</evidence>
<feature type="region of interest" description="Disordered" evidence="1">
    <location>
        <begin position="1427"/>
        <end position="1450"/>
    </location>
</feature>
<feature type="non-terminal residue" evidence="3">
    <location>
        <position position="1"/>
    </location>
</feature>
<organism evidence="3 4">
    <name type="scientific">Prorocentrum cordatum</name>
    <dbReference type="NCBI Taxonomy" id="2364126"/>
    <lineage>
        <taxon>Eukaryota</taxon>
        <taxon>Sar</taxon>
        <taxon>Alveolata</taxon>
        <taxon>Dinophyceae</taxon>
        <taxon>Prorocentrales</taxon>
        <taxon>Prorocentraceae</taxon>
        <taxon>Prorocentrum</taxon>
    </lineage>
</organism>
<dbReference type="Proteomes" id="UP001189429">
    <property type="component" value="Unassembled WGS sequence"/>
</dbReference>
<dbReference type="InterPro" id="IPR036397">
    <property type="entry name" value="RNaseH_sf"/>
</dbReference>
<feature type="non-terminal residue" evidence="3">
    <location>
        <position position="1450"/>
    </location>
</feature>
<feature type="region of interest" description="Disordered" evidence="1">
    <location>
        <begin position="255"/>
        <end position="303"/>
    </location>
</feature>
<comment type="caution">
    <text evidence="3">The sequence shown here is derived from an EMBL/GenBank/DDBJ whole genome shotgun (WGS) entry which is preliminary data.</text>
</comment>
<keyword evidence="4" id="KW-1185">Reference proteome</keyword>
<feature type="domain" description="Integrase catalytic" evidence="2">
    <location>
        <begin position="1124"/>
        <end position="1318"/>
    </location>
</feature>
<protein>
    <recommendedName>
        <fullName evidence="2">Integrase catalytic domain-containing protein</fullName>
    </recommendedName>
</protein>
<sequence length="1450" mass="162560">DVNWDRIEKDDGATELLRHVRQKLGAQPIQDAGKYLAIWIFDLRRDTGEPMQSYISRDDEAYHDVVRGFDTEYFKKQRTARLSERAKEWNNLYGELNWFLYKIEQEGPEDAAEKAKELSTSLWRFVKTGLEDIPEHPDFGTDFNQAILLDQLRDDELTNRDKKQGKDFCHRERGRIHAGWEANSEGGDGYSYYEEHESEATYDDQGDEEGDEDPKGPLYTPREIEEAETAFAAQQRSFEEARDLLRRVKTAKEFYPVGPGLDPEAQGHPRDEAAGADSDVTDHPDQKEIAPTAGLPGKDAEVDADPITNEMSRLRLEAPLANKPVIKNWPKTANQKKQLDKAEDWVLMSVNQSSSKGFGILDVGATSGIMGVEAAENLRDIIYEQTDKNINMDVSQKSTFIFGDGSAGTCAGKATSPLMIAGVDGELEINILDADAPLLIGVGALSRLGAVIDSEARAVYFKKLGRRAELLVLPSGLRYIAITYDYGYIIIPYDHGGIIITWDYGGIIITCDYGDIILTNVMDIIRIAPYSTHYDIMRCLNREAKCRKAESQQVKLENDEMVGSGEAVPPLDSGAPTRPPTSTRPTQPMPPSARLIQHQDTRGNIFCTVEGSELDKSLKRLTDTFLLWHLPTWEVWSSKLLKQWAMCRRLGRVIIKVFLQAIDGVPWELGSIGLPVQLLPEKHPTWPAELGHRAKIEPRRPGAGAKQRSAASAAAREQNQELRANVETAKSDISTMYATVDAFAALSSEQIYEKLNMVTVVNHLKPLCKTWGLTQSGKKEEVSDRLIACINEQRGTVAATIRVRKEPEIKKVETGPIVVGRAIPARYTQMCQRPDCQQQRGIAKNEPIVKVRPFGWCHQACGGRARSAIFGVMCALTTFGILTMVEARAHEDSNLGQVCDEKGYHYERLGLFNNCDLSKPQGYHKAKLLLDERRPELLVSTPPCGPWSIMQNINQRDDKQKDNLRKKRLKSQRIFENNKRLIEHQVLHLNGSALAEQPRNSRSWQKTLLEGHYHEEIESSLRTEASGSYPRMLCRRILRALTKSQNHTYFEEEVVHCFCMAATQQPPTEPTPEGDETSIPPLDGKESRDLTSDAVKKLESYIRLVHTSLGHLPRAHLLRYVRDRGARPEVLRLARTFKCDACDAHRPPTKRPPASSAERPQNGHEVLFDAFSWIRRSTNANVMALAILGAGSDKLYVRLIDDKATKWFPWMGRPKVMRYDPAGSAISDEFREWIECQGVYCLPCAADAHWQIGKIERAIEAFKEAVDAFDDMISAEVPTSEMFGLQLAARNDLIRVDGFSPLQRSAGRTPTGTAVNLFDEPTNLPLISAELQDGTFSRDAQVRRMARLAHIQTENSDRVKGAEEPGARKDNPYPCQDEAAGTDLDEYSAMSLPDQDIDLEAMASLRSRREQPGTWVFGDVQKQLDTNEVIDLSNASPPTGEDLATDDGES</sequence>
<reference evidence="3" key="1">
    <citation type="submission" date="2023-10" db="EMBL/GenBank/DDBJ databases">
        <authorList>
            <person name="Chen Y."/>
            <person name="Shah S."/>
            <person name="Dougan E. K."/>
            <person name="Thang M."/>
            <person name="Chan C."/>
        </authorList>
    </citation>
    <scope>NUCLEOTIDE SEQUENCE [LARGE SCALE GENOMIC DNA]</scope>
</reference>
<feature type="region of interest" description="Disordered" evidence="1">
    <location>
        <begin position="699"/>
        <end position="719"/>
    </location>
</feature>